<organism evidence="2">
    <name type="scientific">uncultured bacterium A1Q1_fos_25</name>
    <dbReference type="NCBI Taxonomy" id="1256569"/>
    <lineage>
        <taxon>Bacteria</taxon>
        <taxon>environmental samples</taxon>
    </lineage>
</organism>
<proteinExistence type="predicted"/>
<keyword evidence="1" id="KW-1133">Transmembrane helix</keyword>
<accession>L7W0F0</accession>
<feature type="transmembrane region" description="Helical" evidence="1">
    <location>
        <begin position="12"/>
        <end position="36"/>
    </location>
</feature>
<protein>
    <recommendedName>
        <fullName evidence="3">Transmembrane Fragile-X-F protein</fullName>
    </recommendedName>
</protein>
<keyword evidence="1" id="KW-0812">Transmembrane</keyword>
<evidence type="ECO:0000256" key="1">
    <source>
        <dbReference type="SAM" id="Phobius"/>
    </source>
</evidence>
<sequence>MAQSTSNASNGFLVSGLTILFVYLKLTSQITWSWWWVLSPCWIVAGLCVVAVLIGVIWAAVES</sequence>
<evidence type="ECO:0008006" key="3">
    <source>
        <dbReference type="Google" id="ProtNLM"/>
    </source>
</evidence>
<keyword evidence="1" id="KW-0472">Membrane</keyword>
<evidence type="ECO:0000313" key="2">
    <source>
        <dbReference type="EMBL" id="AGC71950.1"/>
    </source>
</evidence>
<name>L7W0F0_9BACT</name>
<dbReference type="AlphaFoldDB" id="L7W0F0"/>
<reference evidence="2" key="1">
    <citation type="submission" date="2012-09" db="EMBL/GenBank/DDBJ databases">
        <title>Metagenomic Characterization of a Microbial Community in Wastewater Detects High Levels of Antibiotic Resistance.</title>
        <authorList>
            <person name="Abrams M."/>
            <person name="Caldwell A."/>
            <person name="Vandaei E."/>
            <person name="Lee W."/>
            <person name="Perrott J."/>
            <person name="Khan S.Y."/>
            <person name="Ta J."/>
            <person name="Romero D."/>
            <person name="Nguyen V."/>
            <person name="Pourmand N."/>
            <person name="Ouverney C.C."/>
        </authorList>
    </citation>
    <scope>NUCLEOTIDE SEQUENCE</scope>
</reference>
<dbReference type="EMBL" id="JX649887">
    <property type="protein sequence ID" value="AGC71950.1"/>
    <property type="molecule type" value="Genomic_DNA"/>
</dbReference>
<feature type="transmembrane region" description="Helical" evidence="1">
    <location>
        <begin position="42"/>
        <end position="61"/>
    </location>
</feature>